<sequence length="94" mass="10655">MNGSEFQGVSAAMIIVAESTRCCLIYLHHSSKTLMKKQNSDEAALKKYTMILPLLNENLDPASAYELRMSITVKNDISERTMRRYVSTLQGKRI</sequence>
<accession>A0A173TRV4</accession>
<organism evidence="1 2">
    <name type="scientific">Agathobacter rectalis</name>
    <dbReference type="NCBI Taxonomy" id="39491"/>
    <lineage>
        <taxon>Bacteria</taxon>
        <taxon>Bacillati</taxon>
        <taxon>Bacillota</taxon>
        <taxon>Clostridia</taxon>
        <taxon>Lachnospirales</taxon>
        <taxon>Lachnospiraceae</taxon>
        <taxon>Agathobacter</taxon>
    </lineage>
</organism>
<proteinExistence type="predicted"/>
<evidence type="ECO:0000313" key="1">
    <source>
        <dbReference type="EMBL" id="CUN05050.1"/>
    </source>
</evidence>
<gene>
    <name evidence="1" type="ORF">ERS852580_01754</name>
</gene>
<protein>
    <submittedName>
        <fullName evidence="1">Uncharacterized protein</fullName>
    </submittedName>
</protein>
<dbReference type="OrthoDB" id="9794201at2"/>
<dbReference type="EMBL" id="CYXM01000007">
    <property type="protein sequence ID" value="CUN05050.1"/>
    <property type="molecule type" value="Genomic_DNA"/>
</dbReference>
<evidence type="ECO:0000313" key="2">
    <source>
        <dbReference type="Proteomes" id="UP000095673"/>
    </source>
</evidence>
<name>A0A173TRV4_9FIRM</name>
<dbReference type="Proteomes" id="UP000095673">
    <property type="component" value="Unassembled WGS sequence"/>
</dbReference>
<dbReference type="AlphaFoldDB" id="A0A173TRV4"/>
<reference evidence="1 2" key="1">
    <citation type="submission" date="2015-09" db="EMBL/GenBank/DDBJ databases">
        <authorList>
            <consortium name="Pathogen Informatics"/>
        </authorList>
    </citation>
    <scope>NUCLEOTIDE SEQUENCE [LARGE SCALE GENOMIC DNA]</scope>
    <source>
        <strain evidence="1 2">2789STDY5834968</strain>
    </source>
</reference>